<gene>
    <name evidence="6" type="ORF">BXY53_0130</name>
</gene>
<reference evidence="6 7" key="1">
    <citation type="submission" date="2018-08" db="EMBL/GenBank/DDBJ databases">
        <title>Genomic Encyclopedia of Archaeal and Bacterial Type Strains, Phase II (KMG-II): from individual species to whole genera.</title>
        <authorList>
            <person name="Goeker M."/>
        </authorList>
    </citation>
    <scope>NUCLEOTIDE SEQUENCE [LARGE SCALE GENOMIC DNA]</scope>
    <source>
        <strain evidence="6 7">DSM 5002</strain>
    </source>
</reference>
<dbReference type="Gene3D" id="2.60.120.10">
    <property type="entry name" value="Jelly Rolls"/>
    <property type="match status" value="1"/>
</dbReference>
<dbReference type="InterPro" id="IPR036388">
    <property type="entry name" value="WH-like_DNA-bd_sf"/>
</dbReference>
<dbReference type="GO" id="GO:0006355">
    <property type="term" value="P:regulation of DNA-templated transcription"/>
    <property type="evidence" value="ECO:0007669"/>
    <property type="project" value="InterPro"/>
</dbReference>
<comment type="caution">
    <text evidence="6">The sequence shown here is derived from an EMBL/GenBank/DDBJ whole genome shotgun (WGS) entry which is preliminary data.</text>
</comment>
<dbReference type="Proteomes" id="UP000266273">
    <property type="component" value="Unassembled WGS sequence"/>
</dbReference>
<dbReference type="EMBL" id="QXDF01000001">
    <property type="protein sequence ID" value="RIA55077.1"/>
    <property type="molecule type" value="Genomic_DNA"/>
</dbReference>
<keyword evidence="1" id="KW-0805">Transcription regulation</keyword>
<dbReference type="GO" id="GO:0003677">
    <property type="term" value="F:DNA binding"/>
    <property type="evidence" value="ECO:0007669"/>
    <property type="project" value="UniProtKB-KW"/>
</dbReference>
<dbReference type="SUPFAM" id="SSF51206">
    <property type="entry name" value="cAMP-binding domain-like"/>
    <property type="match status" value="1"/>
</dbReference>
<name>A0A397Q6A9_9HYPH</name>
<organism evidence="6 7">
    <name type="scientific">Dichotomicrobium thermohalophilum</name>
    <dbReference type="NCBI Taxonomy" id="933063"/>
    <lineage>
        <taxon>Bacteria</taxon>
        <taxon>Pseudomonadati</taxon>
        <taxon>Pseudomonadota</taxon>
        <taxon>Alphaproteobacteria</taxon>
        <taxon>Hyphomicrobiales</taxon>
        <taxon>Hyphomicrobiaceae</taxon>
        <taxon>Dichotomicrobium</taxon>
    </lineage>
</organism>
<protein>
    <submittedName>
        <fullName evidence="6">CRP-like cAMP-binding protein</fullName>
    </submittedName>
</protein>
<accession>A0A397Q6A9</accession>
<feature type="region of interest" description="Disordered" evidence="4">
    <location>
        <begin position="1"/>
        <end position="30"/>
    </location>
</feature>
<sequence>MSSVMDRANAACRAPREEYGVEQSPSESNAAVRMPGATAFADGALDAHALRFVPRRVMAGSDIVSEGGDSPACLVIKQGWAAPYKLLRDGRRQLLDLLMEQDGIRVCRDDQGRAFHSIVALTDSYVLEGTAEDLARFGAIQHNGQPCAEPVFAEQQRRMMDRMAILGHGRAAERLASCLLDLWRRQEARGNVDESGSCPIPIRQSDLGDAVGLTAVHVCRTLTVFRRLGLLEFANGRLKMLRPEKVAFIAGCESERPPYDV</sequence>
<proteinExistence type="predicted"/>
<keyword evidence="2" id="KW-0238">DNA-binding</keyword>
<evidence type="ECO:0000256" key="2">
    <source>
        <dbReference type="ARBA" id="ARBA00023125"/>
    </source>
</evidence>
<dbReference type="InterPro" id="IPR018490">
    <property type="entry name" value="cNMP-bd_dom_sf"/>
</dbReference>
<evidence type="ECO:0000313" key="6">
    <source>
        <dbReference type="EMBL" id="RIA55077.1"/>
    </source>
</evidence>
<dbReference type="Pfam" id="PF13545">
    <property type="entry name" value="HTH_Crp_2"/>
    <property type="match status" value="1"/>
</dbReference>
<dbReference type="InterPro" id="IPR012318">
    <property type="entry name" value="HTH_CRP"/>
</dbReference>
<evidence type="ECO:0000313" key="7">
    <source>
        <dbReference type="Proteomes" id="UP000266273"/>
    </source>
</evidence>
<evidence type="ECO:0000256" key="3">
    <source>
        <dbReference type="ARBA" id="ARBA00023163"/>
    </source>
</evidence>
<feature type="domain" description="HTH crp-type" evidence="5">
    <location>
        <begin position="169"/>
        <end position="244"/>
    </location>
</feature>
<evidence type="ECO:0000256" key="4">
    <source>
        <dbReference type="SAM" id="MobiDB-lite"/>
    </source>
</evidence>
<evidence type="ECO:0000256" key="1">
    <source>
        <dbReference type="ARBA" id="ARBA00023015"/>
    </source>
</evidence>
<dbReference type="InterPro" id="IPR036390">
    <property type="entry name" value="WH_DNA-bd_sf"/>
</dbReference>
<dbReference type="OrthoDB" id="7584044at2"/>
<evidence type="ECO:0000259" key="5">
    <source>
        <dbReference type="PROSITE" id="PS51063"/>
    </source>
</evidence>
<dbReference type="InterPro" id="IPR014710">
    <property type="entry name" value="RmlC-like_jellyroll"/>
</dbReference>
<keyword evidence="3" id="KW-0804">Transcription</keyword>
<dbReference type="Gene3D" id="1.10.10.10">
    <property type="entry name" value="Winged helix-like DNA-binding domain superfamily/Winged helix DNA-binding domain"/>
    <property type="match status" value="1"/>
</dbReference>
<keyword evidence="7" id="KW-1185">Reference proteome</keyword>
<dbReference type="AlphaFoldDB" id="A0A397Q6A9"/>
<dbReference type="CDD" id="cd00038">
    <property type="entry name" value="CAP_ED"/>
    <property type="match status" value="1"/>
</dbReference>
<dbReference type="PROSITE" id="PS51063">
    <property type="entry name" value="HTH_CRP_2"/>
    <property type="match status" value="1"/>
</dbReference>
<dbReference type="SUPFAM" id="SSF46785">
    <property type="entry name" value="Winged helix' DNA-binding domain"/>
    <property type="match status" value="1"/>
</dbReference>
<dbReference type="InterPro" id="IPR000595">
    <property type="entry name" value="cNMP-bd_dom"/>
</dbReference>